<evidence type="ECO:0000256" key="4">
    <source>
        <dbReference type="ARBA" id="ARBA00004496"/>
    </source>
</evidence>
<dbReference type="EMBL" id="MN739154">
    <property type="protein sequence ID" value="QHS91059.1"/>
    <property type="molecule type" value="Genomic_DNA"/>
</dbReference>
<dbReference type="CDD" id="cd07182">
    <property type="entry name" value="RNase_HII_bacteria_HII_like"/>
    <property type="match status" value="1"/>
</dbReference>
<dbReference type="GO" id="GO:0005737">
    <property type="term" value="C:cytoplasm"/>
    <property type="evidence" value="ECO:0007669"/>
    <property type="project" value="UniProtKB-SubCell"/>
</dbReference>
<accession>A0A6C0BHN4</accession>
<keyword evidence="10" id="KW-0479">Metal-binding</keyword>
<comment type="subcellular location">
    <subcellularLocation>
        <location evidence="4">Cytoplasm</location>
    </subcellularLocation>
</comment>
<comment type="similarity">
    <text evidence="5">Belongs to the RNase HII family.</text>
</comment>
<evidence type="ECO:0000313" key="15">
    <source>
        <dbReference type="EMBL" id="QHS91059.1"/>
    </source>
</evidence>
<dbReference type="InterPro" id="IPR036397">
    <property type="entry name" value="RNaseH_sf"/>
</dbReference>
<evidence type="ECO:0000256" key="2">
    <source>
        <dbReference type="ARBA" id="ARBA00001936"/>
    </source>
</evidence>
<proteinExistence type="inferred from homology"/>
<reference evidence="15" key="1">
    <citation type="journal article" date="2020" name="Nature">
        <title>Giant virus diversity and host interactions through global metagenomics.</title>
        <authorList>
            <person name="Schulz F."/>
            <person name="Roux S."/>
            <person name="Paez-Espino D."/>
            <person name="Jungbluth S."/>
            <person name="Walsh D.A."/>
            <person name="Denef V.J."/>
            <person name="McMahon K.D."/>
            <person name="Konstantinidis K.T."/>
            <person name="Eloe-Fadrosh E.A."/>
            <person name="Kyrpides N.C."/>
            <person name="Woyke T."/>
        </authorList>
    </citation>
    <scope>NUCLEOTIDE SEQUENCE</scope>
    <source>
        <strain evidence="15">GVMAG-M-3300013004-44</strain>
    </source>
</reference>
<evidence type="ECO:0000256" key="3">
    <source>
        <dbReference type="ARBA" id="ARBA00001946"/>
    </source>
</evidence>
<keyword evidence="13" id="KW-0464">Manganese</keyword>
<dbReference type="PROSITE" id="PS51975">
    <property type="entry name" value="RNASE_H_2"/>
    <property type="match status" value="1"/>
</dbReference>
<evidence type="ECO:0000256" key="5">
    <source>
        <dbReference type="ARBA" id="ARBA00007383"/>
    </source>
</evidence>
<dbReference type="GO" id="GO:0006298">
    <property type="term" value="P:mismatch repair"/>
    <property type="evidence" value="ECO:0007669"/>
    <property type="project" value="TreeGrafter"/>
</dbReference>
<dbReference type="GO" id="GO:0032299">
    <property type="term" value="C:ribonuclease H2 complex"/>
    <property type="evidence" value="ECO:0007669"/>
    <property type="project" value="TreeGrafter"/>
</dbReference>
<evidence type="ECO:0000256" key="9">
    <source>
        <dbReference type="ARBA" id="ARBA00022722"/>
    </source>
</evidence>
<dbReference type="InterPro" id="IPR022898">
    <property type="entry name" value="RNase_HII"/>
</dbReference>
<dbReference type="AlphaFoldDB" id="A0A6C0BHN4"/>
<evidence type="ECO:0000256" key="8">
    <source>
        <dbReference type="ARBA" id="ARBA00022490"/>
    </source>
</evidence>
<dbReference type="GO" id="GO:0046872">
    <property type="term" value="F:metal ion binding"/>
    <property type="evidence" value="ECO:0007669"/>
    <property type="project" value="UniProtKB-KW"/>
</dbReference>
<dbReference type="InterPro" id="IPR012337">
    <property type="entry name" value="RNaseH-like_sf"/>
</dbReference>
<keyword evidence="11" id="KW-0255">Endonuclease</keyword>
<evidence type="ECO:0000256" key="13">
    <source>
        <dbReference type="ARBA" id="ARBA00023211"/>
    </source>
</evidence>
<evidence type="ECO:0000256" key="11">
    <source>
        <dbReference type="ARBA" id="ARBA00022759"/>
    </source>
</evidence>
<evidence type="ECO:0000256" key="12">
    <source>
        <dbReference type="ARBA" id="ARBA00022801"/>
    </source>
</evidence>
<dbReference type="PANTHER" id="PTHR10954:SF18">
    <property type="entry name" value="RIBONUCLEASE HII"/>
    <property type="match status" value="1"/>
</dbReference>
<evidence type="ECO:0000256" key="10">
    <source>
        <dbReference type="ARBA" id="ARBA00022723"/>
    </source>
</evidence>
<feature type="domain" description="RNase H type-2" evidence="14">
    <location>
        <begin position="12"/>
        <end position="220"/>
    </location>
</feature>
<sequence length="238" mass="27113">MTLQTRFIQDNRIEIGIDEAGRGSFWGPIMAGAVILPETEWTDDQKTLFHTLRDSKKISPNKREKMAKQLKELIPLSTVGIVTAAEINEHGIQWANREAFRRAVLSLPLPDHSACRLLIDGTLAIDGWNGIQEVIIEGDNQYMAIAAASILAKVEHDRWIQEYCLAHPECEDRYHLLSSKGYGTAKHREGIHIYGGHELHRKIYIQQWLPGATQTSKKKDKKEKTELCLIQFHIPQNE</sequence>
<dbReference type="PANTHER" id="PTHR10954">
    <property type="entry name" value="RIBONUCLEASE H2 SUBUNIT A"/>
    <property type="match status" value="1"/>
</dbReference>
<comment type="cofactor">
    <cofactor evidence="3">
        <name>Mg(2+)</name>
        <dbReference type="ChEBI" id="CHEBI:18420"/>
    </cofactor>
</comment>
<dbReference type="SUPFAM" id="SSF53098">
    <property type="entry name" value="Ribonuclease H-like"/>
    <property type="match status" value="1"/>
</dbReference>
<keyword evidence="8" id="KW-0963">Cytoplasm</keyword>
<comment type="cofactor">
    <cofactor evidence="2">
        <name>Mn(2+)</name>
        <dbReference type="ChEBI" id="CHEBI:29035"/>
    </cofactor>
</comment>
<organism evidence="15">
    <name type="scientific">viral metagenome</name>
    <dbReference type="NCBI Taxonomy" id="1070528"/>
    <lineage>
        <taxon>unclassified sequences</taxon>
        <taxon>metagenomes</taxon>
        <taxon>organismal metagenomes</taxon>
    </lineage>
</organism>
<comment type="catalytic activity">
    <reaction evidence="1">
        <text>Endonucleolytic cleavage to 5'-phosphomonoester.</text>
        <dbReference type="EC" id="3.1.26.4"/>
    </reaction>
</comment>
<dbReference type="Pfam" id="PF01351">
    <property type="entry name" value="RNase_HII"/>
    <property type="match status" value="1"/>
</dbReference>
<protein>
    <recommendedName>
        <fullName evidence="7">Ribonuclease HII</fullName>
        <ecNumber evidence="6">3.1.26.4</ecNumber>
    </recommendedName>
</protein>
<evidence type="ECO:0000256" key="1">
    <source>
        <dbReference type="ARBA" id="ARBA00000077"/>
    </source>
</evidence>
<keyword evidence="12" id="KW-0378">Hydrolase</keyword>
<name>A0A6C0BHN4_9ZZZZ</name>
<dbReference type="InterPro" id="IPR001352">
    <property type="entry name" value="RNase_HII/HIII"/>
</dbReference>
<evidence type="ECO:0000259" key="14">
    <source>
        <dbReference type="PROSITE" id="PS51975"/>
    </source>
</evidence>
<dbReference type="GO" id="GO:0043137">
    <property type="term" value="P:DNA replication, removal of RNA primer"/>
    <property type="evidence" value="ECO:0007669"/>
    <property type="project" value="TreeGrafter"/>
</dbReference>
<dbReference type="InterPro" id="IPR024567">
    <property type="entry name" value="RNase_HII/HIII_dom"/>
</dbReference>
<dbReference type="EC" id="3.1.26.4" evidence="6"/>
<evidence type="ECO:0000256" key="7">
    <source>
        <dbReference type="ARBA" id="ARBA00019179"/>
    </source>
</evidence>
<dbReference type="Gene3D" id="3.30.420.10">
    <property type="entry name" value="Ribonuclease H-like superfamily/Ribonuclease H"/>
    <property type="match status" value="1"/>
</dbReference>
<keyword evidence="9" id="KW-0540">Nuclease</keyword>
<dbReference type="GO" id="GO:0004523">
    <property type="term" value="F:RNA-DNA hybrid ribonuclease activity"/>
    <property type="evidence" value="ECO:0007669"/>
    <property type="project" value="UniProtKB-EC"/>
</dbReference>
<dbReference type="GO" id="GO:0003723">
    <property type="term" value="F:RNA binding"/>
    <property type="evidence" value="ECO:0007669"/>
    <property type="project" value="InterPro"/>
</dbReference>
<evidence type="ECO:0000256" key="6">
    <source>
        <dbReference type="ARBA" id="ARBA00012180"/>
    </source>
</evidence>